<evidence type="ECO:0000256" key="3">
    <source>
        <dbReference type="ARBA" id="ARBA00022574"/>
    </source>
</evidence>
<dbReference type="OrthoDB" id="10250414at2759"/>
<dbReference type="SUPFAM" id="SSF69322">
    <property type="entry name" value="Tricorn protease domain 2"/>
    <property type="match status" value="1"/>
</dbReference>
<dbReference type="HAMAP" id="MF_03001">
    <property type="entry name" value="eIF3b"/>
    <property type="match status" value="1"/>
</dbReference>
<organism evidence="7 8">
    <name type="scientific">Stegodyphus mimosarum</name>
    <name type="common">African social velvet spider</name>
    <dbReference type="NCBI Taxonomy" id="407821"/>
    <lineage>
        <taxon>Eukaryota</taxon>
        <taxon>Metazoa</taxon>
        <taxon>Ecdysozoa</taxon>
        <taxon>Arthropoda</taxon>
        <taxon>Chelicerata</taxon>
        <taxon>Arachnida</taxon>
        <taxon>Araneae</taxon>
        <taxon>Araneomorphae</taxon>
        <taxon>Entelegynae</taxon>
        <taxon>Eresoidea</taxon>
        <taxon>Eresidae</taxon>
        <taxon>Stegodyphus</taxon>
    </lineage>
</organism>
<proteinExistence type="inferred from homology"/>
<sequence length="419" mass="48959">MIWEIATGIKKRSFHLEPHLSLTWPMIKWSHDDRYFAKLGKDMLSVYETPSFGLMEKKSIKIPGIKNFSWSPTDNILAYWVIGEKDVPARVILLEIPSRKELRSKNLFNVADCNMQWPKSGDYLCVKVVRYTKAKKEKNEIKYGKMYVNFEIFYMREKQIPVDSIEIKENIIAFSWEPVGNKFAVIHGDGAFITVSFYGIKSGGTMSLLKKFEKKQCNRLFWSPFGQYIVLAELKTSMSGSLEFIDTSDFTSMAFIKDILASDVEWDPTGRYVVSATSQWTYKLDNAFWLWTFCGRLVRKKDVEGFCQLLWRPRPPILLSEEKVKEIKKNLKKYSAHFDLKDQMSLSKASKEIIDKRIKLMKEFGNIRQRMINEFNSKKRLRLELRNGIDTDELDSEVGNLEEEVVEFLTKEEIVVLDE</sequence>
<evidence type="ECO:0000256" key="5">
    <source>
        <dbReference type="ARBA" id="ARBA00022917"/>
    </source>
</evidence>
<dbReference type="InterPro" id="IPR013979">
    <property type="entry name" value="TIF_beta_prop-like"/>
</dbReference>
<protein>
    <submittedName>
        <fullName evidence="7">Eukaryotic translation initiation factor 3 subunit B</fullName>
    </submittedName>
</protein>
<dbReference type="STRING" id="407821.A0A087T8N6"/>
<dbReference type="GO" id="GO:0003723">
    <property type="term" value="F:RNA binding"/>
    <property type="evidence" value="ECO:0007669"/>
    <property type="project" value="UniProtKB-KW"/>
</dbReference>
<gene>
    <name evidence="7" type="ORF">X975_25533</name>
</gene>
<dbReference type="Pfam" id="PF08662">
    <property type="entry name" value="eIF2A"/>
    <property type="match status" value="1"/>
</dbReference>
<dbReference type="OMA" id="EIFHIHE"/>
<keyword evidence="8" id="KW-1185">Reference proteome</keyword>
<keyword evidence="4" id="KW-0694">RNA-binding</keyword>
<evidence type="ECO:0000313" key="8">
    <source>
        <dbReference type="Proteomes" id="UP000054359"/>
    </source>
</evidence>
<evidence type="ECO:0000256" key="4">
    <source>
        <dbReference type="ARBA" id="ARBA00022884"/>
    </source>
</evidence>
<dbReference type="EMBL" id="KK113970">
    <property type="protein sequence ID" value="KFM61475.1"/>
    <property type="molecule type" value="Genomic_DNA"/>
</dbReference>
<keyword evidence="1" id="KW-0963">Cytoplasm</keyword>
<dbReference type="PANTHER" id="PTHR14068">
    <property type="entry name" value="EUKARYOTIC TRANSLATION INITIATION FACTOR 3 EIF3 -RELATED"/>
    <property type="match status" value="1"/>
</dbReference>
<evidence type="ECO:0000313" key="7">
    <source>
        <dbReference type="EMBL" id="KFM61475.1"/>
    </source>
</evidence>
<keyword evidence="3" id="KW-0853">WD repeat</keyword>
<evidence type="ECO:0000256" key="1">
    <source>
        <dbReference type="ARBA" id="ARBA00022490"/>
    </source>
</evidence>
<keyword evidence="2 7" id="KW-0396">Initiation factor</keyword>
<feature type="domain" description="Translation initiation factor beta propellor-like" evidence="6">
    <location>
        <begin position="105"/>
        <end position="309"/>
    </location>
</feature>
<dbReference type="InterPro" id="IPR015943">
    <property type="entry name" value="WD40/YVTN_repeat-like_dom_sf"/>
</dbReference>
<dbReference type="GO" id="GO:0031369">
    <property type="term" value="F:translation initiation factor binding"/>
    <property type="evidence" value="ECO:0007669"/>
    <property type="project" value="InterPro"/>
</dbReference>
<dbReference type="GO" id="GO:0005852">
    <property type="term" value="C:eukaryotic translation initiation factor 3 complex"/>
    <property type="evidence" value="ECO:0007669"/>
    <property type="project" value="InterPro"/>
</dbReference>
<reference evidence="7 8" key="1">
    <citation type="submission" date="2013-11" db="EMBL/GenBank/DDBJ databases">
        <title>Genome sequencing of Stegodyphus mimosarum.</title>
        <authorList>
            <person name="Bechsgaard J."/>
        </authorList>
    </citation>
    <scope>NUCLEOTIDE SEQUENCE [LARGE SCALE GENOMIC DNA]</scope>
</reference>
<dbReference type="Proteomes" id="UP000054359">
    <property type="component" value="Unassembled WGS sequence"/>
</dbReference>
<dbReference type="InterPro" id="IPR011400">
    <property type="entry name" value="EIF3B"/>
</dbReference>
<keyword evidence="5" id="KW-0648">Protein biosynthesis</keyword>
<name>A0A087T8N6_STEMI</name>
<feature type="non-terminal residue" evidence="7">
    <location>
        <position position="419"/>
    </location>
</feature>
<accession>A0A087T8N6</accession>
<dbReference type="Gene3D" id="2.130.10.10">
    <property type="entry name" value="YVTN repeat-like/Quinoprotein amine dehydrogenase"/>
    <property type="match status" value="1"/>
</dbReference>
<evidence type="ECO:0000256" key="2">
    <source>
        <dbReference type="ARBA" id="ARBA00022540"/>
    </source>
</evidence>
<dbReference type="PANTHER" id="PTHR14068:SF0">
    <property type="entry name" value="EUKARYOTIC TRANSLATION INITIATION FACTOR 3 SUBUNIT B"/>
    <property type="match status" value="1"/>
</dbReference>
<dbReference type="AlphaFoldDB" id="A0A087T8N6"/>
<dbReference type="GO" id="GO:0003743">
    <property type="term" value="F:translation initiation factor activity"/>
    <property type="evidence" value="ECO:0007669"/>
    <property type="project" value="UniProtKB-KW"/>
</dbReference>
<evidence type="ECO:0000259" key="6">
    <source>
        <dbReference type="Pfam" id="PF08662"/>
    </source>
</evidence>